<protein>
    <recommendedName>
        <fullName evidence="9">Major facilitator superfamily domain, general substrate transporter</fullName>
    </recommendedName>
</protein>
<organism evidence="8">
    <name type="scientific">Ostreococcus tauri</name>
    <name type="common">Marine green alga</name>
    <dbReference type="NCBI Taxonomy" id="70448"/>
    <lineage>
        <taxon>Eukaryota</taxon>
        <taxon>Viridiplantae</taxon>
        <taxon>Chlorophyta</taxon>
        <taxon>Mamiellophyceae</taxon>
        <taxon>Mamiellales</taxon>
        <taxon>Bathycoccaceae</taxon>
        <taxon>Ostreococcus</taxon>
    </lineage>
</organism>
<evidence type="ECO:0000256" key="1">
    <source>
        <dbReference type="ARBA" id="ARBA00004141"/>
    </source>
</evidence>
<dbReference type="Proteomes" id="UP000195557">
    <property type="component" value="Unassembled WGS sequence"/>
</dbReference>
<sequence length="517" mass="53387">MTEVRTTSDALRTCAAYALVTVAVESSTSPFALRAQRALGWSVEPERASAFYAWMFAVTALKPLWASIGDRDGRGVSRRLVVSVGCAVSALGTIGMSRATNSFAAYASGTLAAGGASAAYATLDGSIVRLGRKGVDGEDTALTARTQALAMGARTLGAGLGELAGAGALAAVSADGATAAAGGWFAIAAVAAWTCVREDDDDDAYDIVDDDGTEIDESGRRTKGASASGRARGVGEQLRDVLRTLSDATFARCAACIFLYRLAPTALDVFASYTYAVFGEVVPNWGFALAQFFASLGALCAPAAFGWAFGGSSTQATSFGEERGGMLERARAWFVAAPLWMMFILGALVDAMMGLSRLALVWQRPSSGAVASISLVNALSTFGLRVGYMPIVTLGALIAPRNLEGVGFATLVFASDVGSLVSAGVSGALVHAMSIGDPTSTDPQGAVTQTGRSWRPLTAFLFLVFACKCIIPAVASPPLLRAAGPRPGRRLAPTREFARVPTHETSDAASTVHCTPV</sequence>
<feature type="transmembrane region" description="Helical" evidence="7">
    <location>
        <begin position="406"/>
        <end position="430"/>
    </location>
</feature>
<evidence type="ECO:0000313" key="8">
    <source>
        <dbReference type="EMBL" id="OUS43867.1"/>
    </source>
</evidence>
<evidence type="ECO:0000256" key="7">
    <source>
        <dbReference type="SAM" id="Phobius"/>
    </source>
</evidence>
<feature type="transmembrane region" description="Helical" evidence="7">
    <location>
        <begin position="330"/>
        <end position="349"/>
    </location>
</feature>
<dbReference type="Gene3D" id="1.20.1250.20">
    <property type="entry name" value="MFS general substrate transporter like domains"/>
    <property type="match status" value="1"/>
</dbReference>
<name>A0A1Y5I588_OSTTA</name>
<feature type="transmembrane region" description="Helical" evidence="7">
    <location>
        <begin position="51"/>
        <end position="68"/>
    </location>
</feature>
<keyword evidence="3" id="KW-0813">Transport</keyword>
<comment type="similarity">
    <text evidence="2">Belongs to the major facilitator superfamily. Folate-biopterin transporter (TC 2.A.71) family.</text>
</comment>
<evidence type="ECO:0008006" key="9">
    <source>
        <dbReference type="Google" id="ProtNLM"/>
    </source>
</evidence>
<dbReference type="EMBL" id="KZ155826">
    <property type="protein sequence ID" value="OUS43867.1"/>
    <property type="molecule type" value="Genomic_DNA"/>
</dbReference>
<evidence type="ECO:0000256" key="2">
    <source>
        <dbReference type="ARBA" id="ARBA00007015"/>
    </source>
</evidence>
<dbReference type="SUPFAM" id="SSF103473">
    <property type="entry name" value="MFS general substrate transporter"/>
    <property type="match status" value="1"/>
</dbReference>
<feature type="transmembrane region" description="Helical" evidence="7">
    <location>
        <begin position="249"/>
        <end position="273"/>
    </location>
</feature>
<evidence type="ECO:0000256" key="3">
    <source>
        <dbReference type="ARBA" id="ARBA00022448"/>
    </source>
</evidence>
<dbReference type="InterPro" id="IPR039309">
    <property type="entry name" value="BT1"/>
</dbReference>
<evidence type="ECO:0000256" key="5">
    <source>
        <dbReference type="ARBA" id="ARBA00022989"/>
    </source>
</evidence>
<feature type="transmembrane region" description="Helical" evidence="7">
    <location>
        <begin position="459"/>
        <end position="480"/>
    </location>
</feature>
<keyword evidence="5 7" id="KW-1133">Transmembrane helix</keyword>
<dbReference type="GO" id="GO:0016020">
    <property type="term" value="C:membrane"/>
    <property type="evidence" value="ECO:0007669"/>
    <property type="project" value="UniProtKB-SubCell"/>
</dbReference>
<evidence type="ECO:0000256" key="4">
    <source>
        <dbReference type="ARBA" id="ARBA00022692"/>
    </source>
</evidence>
<evidence type="ECO:0000256" key="6">
    <source>
        <dbReference type="ARBA" id="ARBA00023136"/>
    </source>
</evidence>
<dbReference type="PANTHER" id="PTHR31585:SF0">
    <property type="entry name" value="FOLATE-BIOPTERIN TRANSPORTER 1, CHLOROPLASTIC"/>
    <property type="match status" value="1"/>
</dbReference>
<keyword evidence="6 7" id="KW-0472">Membrane</keyword>
<proteinExistence type="inferred from homology"/>
<feature type="transmembrane region" description="Helical" evidence="7">
    <location>
        <begin position="285"/>
        <end position="309"/>
    </location>
</feature>
<dbReference type="PANTHER" id="PTHR31585">
    <property type="entry name" value="FOLATE-BIOPTERIN TRANSPORTER 1, CHLOROPLASTIC"/>
    <property type="match status" value="1"/>
</dbReference>
<reference evidence="8" key="1">
    <citation type="submission" date="2017-04" db="EMBL/GenBank/DDBJ databases">
        <title>Population genomics of picophytoplankton unveils novel chromosome hypervariability.</title>
        <authorList>
            <consortium name="DOE Joint Genome Institute"/>
            <person name="Blanc-Mathieu R."/>
            <person name="Krasovec M."/>
            <person name="Hebrard M."/>
            <person name="Yau S."/>
            <person name="Desgranges E."/>
            <person name="Martin J."/>
            <person name="Schackwitz W."/>
            <person name="Kuo A."/>
            <person name="Salin G."/>
            <person name="Donnadieu C."/>
            <person name="Desdevises Y."/>
            <person name="Sanchez-Ferandin S."/>
            <person name="Moreau H."/>
            <person name="Rivals E."/>
            <person name="Grigoriev I.V."/>
            <person name="Grimsley N."/>
            <person name="Eyre-Walker A."/>
            <person name="Piganeau G."/>
        </authorList>
    </citation>
    <scope>NUCLEOTIDE SEQUENCE [LARGE SCALE GENOMIC DNA]</scope>
    <source>
        <strain evidence="8">RCC 1115</strain>
    </source>
</reference>
<dbReference type="AlphaFoldDB" id="A0A1Y5I588"/>
<dbReference type="InterPro" id="IPR036259">
    <property type="entry name" value="MFS_trans_sf"/>
</dbReference>
<accession>A0A1Y5I588</accession>
<comment type="subcellular location">
    <subcellularLocation>
        <location evidence="1">Membrane</location>
        <topology evidence="1">Multi-pass membrane protein</topology>
    </subcellularLocation>
</comment>
<feature type="transmembrane region" description="Helical" evidence="7">
    <location>
        <begin position="369"/>
        <end position="399"/>
    </location>
</feature>
<gene>
    <name evidence="8" type="ORF">BE221DRAFT_193974</name>
</gene>
<keyword evidence="4 7" id="KW-0812">Transmembrane</keyword>